<comment type="caution">
    <text evidence="2">The sequence shown here is derived from an EMBL/GenBank/DDBJ whole genome shotgun (WGS) entry which is preliminary data.</text>
</comment>
<protein>
    <submittedName>
        <fullName evidence="2">Uncharacterized protein</fullName>
    </submittedName>
</protein>
<reference evidence="2 3" key="1">
    <citation type="submission" date="2018-10" db="EMBL/GenBank/DDBJ databases">
        <title>Genomic Encyclopedia of Archaeal and Bacterial Type Strains, Phase II (KMG-II): from individual species to whole genera.</title>
        <authorList>
            <person name="Goeker M."/>
        </authorList>
    </citation>
    <scope>NUCLEOTIDE SEQUENCE [LARGE SCALE GENOMIC DNA]</scope>
    <source>
        <strain evidence="2 3">DSM 25217</strain>
    </source>
</reference>
<dbReference type="AlphaFoldDB" id="A0A3M0C7K8"/>
<feature type="transmembrane region" description="Helical" evidence="1">
    <location>
        <begin position="7"/>
        <end position="25"/>
    </location>
</feature>
<gene>
    <name evidence="2" type="ORF">BXY39_2959</name>
</gene>
<feature type="transmembrane region" description="Helical" evidence="1">
    <location>
        <begin position="31"/>
        <end position="50"/>
    </location>
</feature>
<dbReference type="RefSeq" id="WP_147453594.1">
    <property type="nucleotide sequence ID" value="NZ_REFR01000013.1"/>
</dbReference>
<keyword evidence="3" id="KW-1185">Reference proteome</keyword>
<dbReference type="Proteomes" id="UP000271227">
    <property type="component" value="Unassembled WGS sequence"/>
</dbReference>
<dbReference type="InParanoid" id="A0A3M0C7K8"/>
<keyword evidence="1" id="KW-1133">Transmembrane helix</keyword>
<evidence type="ECO:0000313" key="2">
    <source>
        <dbReference type="EMBL" id="RMB04687.1"/>
    </source>
</evidence>
<evidence type="ECO:0000313" key="3">
    <source>
        <dbReference type="Proteomes" id="UP000271227"/>
    </source>
</evidence>
<keyword evidence="1" id="KW-0472">Membrane</keyword>
<proteinExistence type="predicted"/>
<name>A0A3M0C7K8_9PROT</name>
<keyword evidence="1" id="KW-0812">Transmembrane</keyword>
<evidence type="ECO:0000256" key="1">
    <source>
        <dbReference type="SAM" id="Phobius"/>
    </source>
</evidence>
<organism evidence="2 3">
    <name type="scientific">Eilatimonas milleporae</name>
    <dbReference type="NCBI Taxonomy" id="911205"/>
    <lineage>
        <taxon>Bacteria</taxon>
        <taxon>Pseudomonadati</taxon>
        <taxon>Pseudomonadota</taxon>
        <taxon>Alphaproteobacteria</taxon>
        <taxon>Kordiimonadales</taxon>
        <taxon>Kordiimonadaceae</taxon>
        <taxon>Eilatimonas</taxon>
    </lineage>
</organism>
<dbReference type="EMBL" id="REFR01000013">
    <property type="protein sequence ID" value="RMB04687.1"/>
    <property type="molecule type" value="Genomic_DNA"/>
</dbReference>
<accession>A0A3M0C7K8</accession>
<dbReference type="OrthoDB" id="6121639at2"/>
<sequence length="110" mass="12454">MAKTVMRWVALPAGVVIFLLGAVLLPLPIPLGLIFMVVGLAVATYNPLMLRYMKKFRRRHPQTNRQLRRIAPHMPSFVQRFLRRTDTVKKKRETVGKTVAKGADAQGMAE</sequence>